<evidence type="ECO:0000259" key="4">
    <source>
        <dbReference type="PROSITE" id="PS50995"/>
    </source>
</evidence>
<dbReference type="InterPro" id="IPR011991">
    <property type="entry name" value="ArsR-like_HTH"/>
</dbReference>
<dbReference type="GO" id="GO:0003677">
    <property type="term" value="F:DNA binding"/>
    <property type="evidence" value="ECO:0007669"/>
    <property type="project" value="UniProtKB-KW"/>
</dbReference>
<proteinExistence type="predicted"/>
<dbReference type="SUPFAM" id="SSF46785">
    <property type="entry name" value="Winged helix' DNA-binding domain"/>
    <property type="match status" value="1"/>
</dbReference>
<dbReference type="PANTHER" id="PTHR42756">
    <property type="entry name" value="TRANSCRIPTIONAL REGULATOR, MARR"/>
    <property type="match status" value="1"/>
</dbReference>
<dbReference type="Proteomes" id="UP000234950">
    <property type="component" value="Unassembled WGS sequence"/>
</dbReference>
<dbReference type="AlphaFoldDB" id="A0A2N5HDV1"/>
<dbReference type="Pfam" id="PF12802">
    <property type="entry name" value="MarR_2"/>
    <property type="match status" value="1"/>
</dbReference>
<evidence type="ECO:0000313" key="5">
    <source>
        <dbReference type="EMBL" id="PLS03690.1"/>
    </source>
</evidence>
<keyword evidence="6" id="KW-1185">Reference proteome</keyword>
<dbReference type="CDD" id="cd00090">
    <property type="entry name" value="HTH_ARSR"/>
    <property type="match status" value="1"/>
</dbReference>
<sequence length="143" mass="16752">MDKNALFYKLVSFTASVHRVTTELTKDVKSDLISQVQYNILEYIAVSQPVTPSEVSECQNISMPNTSRELRKLMEKGLIEKFTDTEDRRKQYIRLSLNGKKMMDETFASIESRFFNRMEHASKEDLEEIERALEILQAKVFYQ</sequence>
<dbReference type="SMART" id="SM00347">
    <property type="entry name" value="HTH_MARR"/>
    <property type="match status" value="1"/>
</dbReference>
<dbReference type="Gene3D" id="1.10.10.10">
    <property type="entry name" value="Winged helix-like DNA-binding domain superfamily/Winged helix DNA-binding domain"/>
    <property type="match status" value="1"/>
</dbReference>
<dbReference type="PROSITE" id="PS50995">
    <property type="entry name" value="HTH_MARR_2"/>
    <property type="match status" value="1"/>
</dbReference>
<protein>
    <submittedName>
        <fullName evidence="5">MarR family transcriptional regulator</fullName>
    </submittedName>
</protein>
<evidence type="ECO:0000256" key="3">
    <source>
        <dbReference type="ARBA" id="ARBA00023163"/>
    </source>
</evidence>
<keyword evidence="1" id="KW-0805">Transcription regulation</keyword>
<organism evidence="5 6">
    <name type="scientific">Neobacillus cucumis</name>
    <dbReference type="NCBI Taxonomy" id="1740721"/>
    <lineage>
        <taxon>Bacteria</taxon>
        <taxon>Bacillati</taxon>
        <taxon>Bacillota</taxon>
        <taxon>Bacilli</taxon>
        <taxon>Bacillales</taxon>
        <taxon>Bacillaceae</taxon>
        <taxon>Neobacillus</taxon>
    </lineage>
</organism>
<dbReference type="EMBL" id="PGVE01000052">
    <property type="protein sequence ID" value="PLS03690.1"/>
    <property type="molecule type" value="Genomic_DNA"/>
</dbReference>
<dbReference type="RefSeq" id="WP_101648437.1">
    <property type="nucleotide sequence ID" value="NZ_PGVE01000052.1"/>
</dbReference>
<gene>
    <name evidence="5" type="ORF">CVD27_13540</name>
</gene>
<name>A0A2N5HDV1_9BACI</name>
<evidence type="ECO:0000313" key="6">
    <source>
        <dbReference type="Proteomes" id="UP000234950"/>
    </source>
</evidence>
<dbReference type="PANTHER" id="PTHR42756:SF1">
    <property type="entry name" value="TRANSCRIPTIONAL REPRESSOR OF EMRAB OPERON"/>
    <property type="match status" value="1"/>
</dbReference>
<evidence type="ECO:0000256" key="2">
    <source>
        <dbReference type="ARBA" id="ARBA00023125"/>
    </source>
</evidence>
<feature type="domain" description="HTH marR-type" evidence="4">
    <location>
        <begin position="3"/>
        <end position="138"/>
    </location>
</feature>
<reference evidence="5 6" key="1">
    <citation type="submission" date="2017-11" db="EMBL/GenBank/DDBJ databases">
        <title>Comparitive Functional Genomics of Dry Heat Resistant strains isolated from the Viking Spacecraft.</title>
        <authorList>
            <person name="Seuylemezian A."/>
            <person name="Cooper K."/>
            <person name="Vaishampayan P."/>
        </authorList>
    </citation>
    <scope>NUCLEOTIDE SEQUENCE [LARGE SCALE GENOMIC DNA]</scope>
    <source>
        <strain evidence="5 6">V32-6</strain>
    </source>
</reference>
<evidence type="ECO:0000256" key="1">
    <source>
        <dbReference type="ARBA" id="ARBA00023015"/>
    </source>
</evidence>
<comment type="caution">
    <text evidence="5">The sequence shown here is derived from an EMBL/GenBank/DDBJ whole genome shotgun (WGS) entry which is preliminary data.</text>
</comment>
<dbReference type="InterPro" id="IPR000835">
    <property type="entry name" value="HTH_MarR-typ"/>
</dbReference>
<accession>A0A2N5HDV1</accession>
<dbReference type="OrthoDB" id="2314798at2"/>
<keyword evidence="2" id="KW-0238">DNA-binding</keyword>
<dbReference type="GO" id="GO:0003700">
    <property type="term" value="F:DNA-binding transcription factor activity"/>
    <property type="evidence" value="ECO:0007669"/>
    <property type="project" value="InterPro"/>
</dbReference>
<dbReference type="InterPro" id="IPR036390">
    <property type="entry name" value="WH_DNA-bd_sf"/>
</dbReference>
<keyword evidence="3" id="KW-0804">Transcription</keyword>
<dbReference type="InterPro" id="IPR036388">
    <property type="entry name" value="WH-like_DNA-bd_sf"/>
</dbReference>
<dbReference type="PRINTS" id="PR00598">
    <property type="entry name" value="HTHMARR"/>
</dbReference>